<evidence type="ECO:0000256" key="9">
    <source>
        <dbReference type="PIRSR" id="PIRSR630616-1"/>
    </source>
</evidence>
<keyword evidence="5 14" id="KW-0418">Kinase</keyword>
<dbReference type="GO" id="GO:0030496">
    <property type="term" value="C:midbody"/>
    <property type="evidence" value="ECO:0007669"/>
    <property type="project" value="UniProtKB-SubCell"/>
</dbReference>
<evidence type="ECO:0000256" key="2">
    <source>
        <dbReference type="ARBA" id="ARBA00022527"/>
    </source>
</evidence>
<dbReference type="PROSITE" id="PS50011">
    <property type="entry name" value="PROTEIN_KINASE_DOM"/>
    <property type="match status" value="1"/>
</dbReference>
<name>A0A9J6H353_HAELO</name>
<dbReference type="GO" id="GO:0006325">
    <property type="term" value="P:chromatin organization"/>
    <property type="evidence" value="ECO:0007669"/>
    <property type="project" value="UniProtKB-ARBA"/>
</dbReference>
<evidence type="ECO:0000256" key="6">
    <source>
        <dbReference type="ARBA" id="ARBA00022840"/>
    </source>
</evidence>
<comment type="catalytic activity">
    <reaction evidence="8 14">
        <text>L-seryl-[protein] + ATP = O-phospho-L-seryl-[protein] + ADP + H(+)</text>
        <dbReference type="Rhea" id="RHEA:17989"/>
        <dbReference type="Rhea" id="RHEA-COMP:9863"/>
        <dbReference type="Rhea" id="RHEA-COMP:11604"/>
        <dbReference type="ChEBI" id="CHEBI:15378"/>
        <dbReference type="ChEBI" id="CHEBI:29999"/>
        <dbReference type="ChEBI" id="CHEBI:30616"/>
        <dbReference type="ChEBI" id="CHEBI:83421"/>
        <dbReference type="ChEBI" id="CHEBI:456216"/>
        <dbReference type="EC" id="2.7.11.1"/>
    </reaction>
</comment>
<feature type="domain" description="Protein kinase" evidence="15">
    <location>
        <begin position="29"/>
        <end position="337"/>
    </location>
</feature>
<dbReference type="GO" id="GO:0005524">
    <property type="term" value="F:ATP binding"/>
    <property type="evidence" value="ECO:0007669"/>
    <property type="project" value="UniProtKB-UniRule"/>
</dbReference>
<dbReference type="GO" id="GO:0032506">
    <property type="term" value="P:cytokinetic process"/>
    <property type="evidence" value="ECO:0007669"/>
    <property type="project" value="UniProtKB-ARBA"/>
</dbReference>
<feature type="cross-link" description="Glycyl lysine isopeptide (Lys-Gly) (interchain with G-Cter in SUMO2)" evidence="11">
    <location>
        <position position="154"/>
    </location>
</feature>
<evidence type="ECO:0000256" key="11">
    <source>
        <dbReference type="PIRSR" id="PIRSR630616-3"/>
    </source>
</evidence>
<dbReference type="AlphaFoldDB" id="A0A9J6H353"/>
<evidence type="ECO:0000259" key="15">
    <source>
        <dbReference type="PROSITE" id="PS50011"/>
    </source>
</evidence>
<evidence type="ECO:0000256" key="4">
    <source>
        <dbReference type="ARBA" id="ARBA00022741"/>
    </source>
</evidence>
<evidence type="ECO:0000256" key="14">
    <source>
        <dbReference type="RuleBase" id="RU367134"/>
    </source>
</evidence>
<dbReference type="InterPro" id="IPR008271">
    <property type="entry name" value="Ser/Thr_kinase_AS"/>
</dbReference>
<evidence type="ECO:0000256" key="13">
    <source>
        <dbReference type="RuleBase" id="RU000304"/>
    </source>
</evidence>
<proteinExistence type="inferred from homology"/>
<dbReference type="Proteomes" id="UP000821853">
    <property type="component" value="Chromosome 9"/>
</dbReference>
<evidence type="ECO:0000313" key="17">
    <source>
        <dbReference type="Proteomes" id="UP000821853"/>
    </source>
</evidence>
<evidence type="ECO:0000256" key="5">
    <source>
        <dbReference type="ARBA" id="ARBA00022777"/>
    </source>
</evidence>
<keyword evidence="3 14" id="KW-0808">Transferase</keyword>
<accession>A0A9J6H353</accession>
<feature type="binding site" evidence="10">
    <location>
        <position position="170"/>
    </location>
    <ligand>
        <name>ATP</name>
        <dbReference type="ChEBI" id="CHEBI:30616"/>
    </ligand>
</feature>
<gene>
    <name evidence="16" type="ORF">HPB48_011979</name>
</gene>
<evidence type="ECO:0000256" key="1">
    <source>
        <dbReference type="ARBA" id="ARBA00004214"/>
    </source>
</evidence>
<dbReference type="SMART" id="SM00220">
    <property type="entry name" value="S_TKc"/>
    <property type="match status" value="1"/>
</dbReference>
<feature type="binding site" evidence="10">
    <location>
        <begin position="107"/>
        <end position="109"/>
    </location>
    <ligand>
        <name>ATP</name>
        <dbReference type="ChEBI" id="CHEBI:30616"/>
    </ligand>
</feature>
<keyword evidence="2 13" id="KW-0723">Serine/threonine-protein kinase</keyword>
<evidence type="ECO:0000313" key="16">
    <source>
        <dbReference type="EMBL" id="KAH9381691.1"/>
    </source>
</evidence>
<sequence length="350" mass="40685">MMRKEHLLLKCGVTDVAIPNVKTWCLDDFEIGRPLGKGKFGNVYLAREKTTQYLVALKVMFKSQLQKNNVEHQLRREVEIQSHLRHPNILCLYNWFHDDTRVYLILEYAPQGELYRKLTSAKYFTDQRAATYIYQLCHALKFCHAQKVIHRDIKPENLLLGYHGEIKIADFGWSVHAPSSRRETMCGTLDYLPPEMIQSSVYDERVDHWALGILIYEFLVGKPPFESSGTNETYRRIRECNVVFPPHVSKDARDVIMKVTALNAKGRKLGQLQNLSLLIRRQTDTAMEEKDKDGLFLVFVGCLFRAVNVFSHLFNQLLRKKPSERISLDEVLAHPWIKKNADMTVKSKTF</sequence>
<dbReference type="FunFam" id="1.10.510.10:FF:000235">
    <property type="entry name" value="Serine/threonine-protein kinase ark1"/>
    <property type="match status" value="1"/>
</dbReference>
<dbReference type="InterPro" id="IPR011009">
    <property type="entry name" value="Kinase-like_dom_sf"/>
</dbReference>
<comment type="catalytic activity">
    <reaction evidence="7 14">
        <text>L-threonyl-[protein] + ATP = O-phospho-L-threonyl-[protein] + ADP + H(+)</text>
        <dbReference type="Rhea" id="RHEA:46608"/>
        <dbReference type="Rhea" id="RHEA-COMP:11060"/>
        <dbReference type="Rhea" id="RHEA-COMP:11605"/>
        <dbReference type="ChEBI" id="CHEBI:15378"/>
        <dbReference type="ChEBI" id="CHEBI:30013"/>
        <dbReference type="ChEBI" id="CHEBI:30616"/>
        <dbReference type="ChEBI" id="CHEBI:61977"/>
        <dbReference type="ChEBI" id="CHEBI:456216"/>
        <dbReference type="EC" id="2.7.11.1"/>
    </reaction>
</comment>
<dbReference type="CDD" id="cd14007">
    <property type="entry name" value="STKc_Aurora"/>
    <property type="match status" value="1"/>
</dbReference>
<dbReference type="Gene3D" id="3.30.200.20">
    <property type="entry name" value="Phosphorylase Kinase, domain 1"/>
    <property type="match status" value="1"/>
</dbReference>
<dbReference type="SUPFAM" id="SSF56112">
    <property type="entry name" value="Protein kinase-like (PK-like)"/>
    <property type="match status" value="1"/>
</dbReference>
<evidence type="ECO:0000256" key="8">
    <source>
        <dbReference type="ARBA" id="ARBA00048679"/>
    </source>
</evidence>
<dbReference type="PROSITE" id="PS00108">
    <property type="entry name" value="PROTEIN_KINASE_ST"/>
    <property type="match status" value="1"/>
</dbReference>
<evidence type="ECO:0000256" key="3">
    <source>
        <dbReference type="ARBA" id="ARBA00022679"/>
    </source>
</evidence>
<dbReference type="InterPro" id="IPR030616">
    <property type="entry name" value="Aur-like"/>
</dbReference>
<dbReference type="GO" id="GO:0030261">
    <property type="term" value="P:chromosome condensation"/>
    <property type="evidence" value="ECO:0007669"/>
    <property type="project" value="UniProtKB-ARBA"/>
</dbReference>
<comment type="subcellular location">
    <subcellularLocation>
        <location evidence="1">Midbody</location>
    </subcellularLocation>
</comment>
<feature type="binding site" evidence="10">
    <location>
        <position position="39"/>
    </location>
    <ligand>
        <name>ATP</name>
        <dbReference type="ChEBI" id="CHEBI:30616"/>
    </ligand>
</feature>
<dbReference type="Pfam" id="PF00069">
    <property type="entry name" value="Pkinase"/>
    <property type="match status" value="1"/>
</dbReference>
<dbReference type="EC" id="2.7.11.1" evidence="14"/>
<dbReference type="PROSITE" id="PS00107">
    <property type="entry name" value="PROTEIN_KINASE_ATP"/>
    <property type="match status" value="1"/>
</dbReference>
<dbReference type="FunFam" id="3.30.200.20:FF:000042">
    <property type="entry name" value="Aurora kinase A"/>
    <property type="match status" value="1"/>
</dbReference>
<dbReference type="OrthoDB" id="377346at2759"/>
<dbReference type="VEuPathDB" id="VectorBase:HLOH_046481"/>
<evidence type="ECO:0000256" key="7">
    <source>
        <dbReference type="ARBA" id="ARBA00047899"/>
    </source>
</evidence>
<protein>
    <recommendedName>
        <fullName evidence="14">Aurora kinase</fullName>
        <ecNumber evidence="14">2.7.11.1</ecNumber>
    </recommendedName>
</protein>
<feature type="binding site" evidence="10 12">
    <location>
        <position position="58"/>
    </location>
    <ligand>
        <name>ATP</name>
        <dbReference type="ChEBI" id="CHEBI:30616"/>
    </ligand>
</feature>
<dbReference type="GO" id="GO:0000070">
    <property type="term" value="P:mitotic sister chromatid segregation"/>
    <property type="evidence" value="ECO:0007669"/>
    <property type="project" value="UniProtKB-ARBA"/>
</dbReference>
<evidence type="ECO:0000256" key="12">
    <source>
        <dbReference type="PROSITE-ProRule" id="PRU10141"/>
    </source>
</evidence>
<keyword evidence="17" id="KW-1185">Reference proteome</keyword>
<dbReference type="PANTHER" id="PTHR24350">
    <property type="entry name" value="SERINE/THREONINE-PROTEIN KINASE IAL-RELATED"/>
    <property type="match status" value="1"/>
</dbReference>
<feature type="active site" description="Proton acceptor" evidence="9">
    <location>
        <position position="152"/>
    </location>
</feature>
<comment type="similarity">
    <text evidence="14">Belongs to the protein kinase superfamily. Ser/Thr protein kinase family. Aurora subfamily.</text>
</comment>
<organism evidence="16 17">
    <name type="scientific">Haemaphysalis longicornis</name>
    <name type="common">Bush tick</name>
    <dbReference type="NCBI Taxonomy" id="44386"/>
    <lineage>
        <taxon>Eukaryota</taxon>
        <taxon>Metazoa</taxon>
        <taxon>Ecdysozoa</taxon>
        <taxon>Arthropoda</taxon>
        <taxon>Chelicerata</taxon>
        <taxon>Arachnida</taxon>
        <taxon>Acari</taxon>
        <taxon>Parasitiformes</taxon>
        <taxon>Ixodida</taxon>
        <taxon>Ixodoidea</taxon>
        <taxon>Ixodidae</taxon>
        <taxon>Haemaphysalinae</taxon>
        <taxon>Haemaphysalis</taxon>
    </lineage>
</organism>
<dbReference type="EMBL" id="JABSTR010000011">
    <property type="protein sequence ID" value="KAH9381691.1"/>
    <property type="molecule type" value="Genomic_DNA"/>
</dbReference>
<feature type="binding site" evidence="10">
    <location>
        <begin position="156"/>
        <end position="157"/>
    </location>
    <ligand>
        <name>ATP</name>
        <dbReference type="ChEBI" id="CHEBI:30616"/>
    </ligand>
</feature>
<comment type="caution">
    <text evidence="16">The sequence shown here is derived from an EMBL/GenBank/DDBJ whole genome shotgun (WGS) entry which is preliminary data.</text>
</comment>
<keyword evidence="6 10" id="KW-0067">ATP-binding</keyword>
<dbReference type="GO" id="GO:0004674">
    <property type="term" value="F:protein serine/threonine kinase activity"/>
    <property type="evidence" value="ECO:0007669"/>
    <property type="project" value="UniProtKB-KW"/>
</dbReference>
<dbReference type="OMA" id="PPFEHEN"/>
<evidence type="ECO:0000256" key="10">
    <source>
        <dbReference type="PIRSR" id="PIRSR630616-2"/>
    </source>
</evidence>
<dbReference type="InterPro" id="IPR000719">
    <property type="entry name" value="Prot_kinase_dom"/>
</dbReference>
<dbReference type="Gene3D" id="1.10.510.10">
    <property type="entry name" value="Transferase(Phosphotransferase) domain 1"/>
    <property type="match status" value="1"/>
</dbReference>
<reference evidence="16 17" key="1">
    <citation type="journal article" date="2020" name="Cell">
        <title>Large-Scale Comparative Analyses of Tick Genomes Elucidate Their Genetic Diversity and Vector Capacities.</title>
        <authorList>
            <consortium name="Tick Genome and Microbiome Consortium (TIGMIC)"/>
            <person name="Jia N."/>
            <person name="Wang J."/>
            <person name="Shi W."/>
            <person name="Du L."/>
            <person name="Sun Y."/>
            <person name="Zhan W."/>
            <person name="Jiang J.F."/>
            <person name="Wang Q."/>
            <person name="Zhang B."/>
            <person name="Ji P."/>
            <person name="Bell-Sakyi L."/>
            <person name="Cui X.M."/>
            <person name="Yuan T.T."/>
            <person name="Jiang B.G."/>
            <person name="Yang W.F."/>
            <person name="Lam T.T."/>
            <person name="Chang Q.C."/>
            <person name="Ding S.J."/>
            <person name="Wang X.J."/>
            <person name="Zhu J.G."/>
            <person name="Ruan X.D."/>
            <person name="Zhao L."/>
            <person name="Wei J.T."/>
            <person name="Ye R.Z."/>
            <person name="Que T.C."/>
            <person name="Du C.H."/>
            <person name="Zhou Y.H."/>
            <person name="Cheng J.X."/>
            <person name="Dai P.F."/>
            <person name="Guo W.B."/>
            <person name="Han X.H."/>
            <person name="Huang E.J."/>
            <person name="Li L.F."/>
            <person name="Wei W."/>
            <person name="Gao Y.C."/>
            <person name="Liu J.Z."/>
            <person name="Shao H.Z."/>
            <person name="Wang X."/>
            <person name="Wang C.C."/>
            <person name="Yang T.C."/>
            <person name="Huo Q.B."/>
            <person name="Li W."/>
            <person name="Chen H.Y."/>
            <person name="Chen S.E."/>
            <person name="Zhou L.G."/>
            <person name="Ni X.B."/>
            <person name="Tian J.H."/>
            <person name="Sheng Y."/>
            <person name="Liu T."/>
            <person name="Pan Y.S."/>
            <person name="Xia L.Y."/>
            <person name="Li J."/>
            <person name="Zhao F."/>
            <person name="Cao W.C."/>
        </authorList>
    </citation>
    <scope>NUCLEOTIDE SEQUENCE [LARGE SCALE GENOMIC DNA]</scope>
    <source>
        <strain evidence="16">HaeL-2018</strain>
    </source>
</reference>
<keyword evidence="4 10" id="KW-0547">Nucleotide-binding</keyword>
<dbReference type="InterPro" id="IPR017441">
    <property type="entry name" value="Protein_kinase_ATP_BS"/>
</dbReference>